<feature type="signal peptide" evidence="1">
    <location>
        <begin position="1"/>
        <end position="23"/>
    </location>
</feature>
<sequence>MRIRRGFNLLLLLIPILPTQLWANPPPDDPLKSVQWITMYNLFLNKKPVVFDSRVNVIAPESAEDSMHVPVVVRVNELTDIQEILIFADFNPLPKVLRFIPTHASPFIGFRLKLQQATPVRAAVLTPTGWHVGGVWIDAAGGGCTLPSAGRTANTWESTLGKIRGRLWTHENTTRGKIQLMHPMDTGLVKGIPVFHLEKILLTQADGQILLQLEPFEPISENPIFTFEIPNNDTIIKLSATDTNGNSFTGELQK</sequence>
<dbReference type="EMBL" id="CP018889">
    <property type="protein sequence ID" value="AUI68703.1"/>
    <property type="molecule type" value="Genomic_DNA"/>
</dbReference>
<dbReference type="InterPro" id="IPR032711">
    <property type="entry name" value="SoxY"/>
</dbReference>
<dbReference type="OrthoDB" id="5343309at2"/>
<dbReference type="Proteomes" id="UP000234271">
    <property type="component" value="Chromosome"/>
</dbReference>
<feature type="domain" description="Ig-like SoxY" evidence="3">
    <location>
        <begin position="42"/>
        <end position="144"/>
    </location>
</feature>
<keyword evidence="1" id="KW-0732">Signal</keyword>
<feature type="chain" id="PRO_5014828689" evidence="1">
    <location>
        <begin position="24"/>
        <end position="254"/>
    </location>
</feature>
<dbReference type="Pfam" id="PF13501">
    <property type="entry name" value="SoxY"/>
    <property type="match status" value="1"/>
</dbReference>
<dbReference type="NCBIfam" id="TIGR04557">
    <property type="entry name" value="fuse_rel_SoxYZ"/>
    <property type="match status" value="1"/>
</dbReference>
<dbReference type="Gene3D" id="2.60.40.2470">
    <property type="entry name" value="SoxY domain"/>
    <property type="match status" value="1"/>
</dbReference>
<dbReference type="RefSeq" id="WP_062154513.1">
    <property type="nucleotide sequence ID" value="NZ_CP012373.2"/>
</dbReference>
<evidence type="ECO:0000259" key="3">
    <source>
        <dbReference type="Pfam" id="PF13501"/>
    </source>
</evidence>
<keyword evidence="5" id="KW-1185">Reference proteome</keyword>
<feature type="domain" description="Sulphur oxidation protein SoxZ" evidence="2">
    <location>
        <begin position="171"/>
        <end position="252"/>
    </location>
</feature>
<dbReference type="InterPro" id="IPR038162">
    <property type="entry name" value="SoxY_sf"/>
</dbReference>
<evidence type="ECO:0000259" key="2">
    <source>
        <dbReference type="Pfam" id="PF08770"/>
    </source>
</evidence>
<dbReference type="InterPro" id="IPR030831">
    <property type="entry name" value="Fuse-rel_SoxYZ"/>
</dbReference>
<evidence type="ECO:0000313" key="5">
    <source>
        <dbReference type="Proteomes" id="UP000234271"/>
    </source>
</evidence>
<evidence type="ECO:0000313" key="4">
    <source>
        <dbReference type="EMBL" id="AUI68703.1"/>
    </source>
</evidence>
<evidence type="ECO:0000256" key="1">
    <source>
        <dbReference type="SAM" id="SignalP"/>
    </source>
</evidence>
<dbReference type="SUPFAM" id="SSF81296">
    <property type="entry name" value="E set domains"/>
    <property type="match status" value="1"/>
</dbReference>
<protein>
    <submittedName>
        <fullName evidence="4">Quinoprotein dehydrogenase-associated SoxYZ-like carrier</fullName>
    </submittedName>
</protein>
<proteinExistence type="predicted"/>
<dbReference type="AlphaFoldDB" id="A0A2N9YDY1"/>
<organism evidence="4 5">
    <name type="scientific">Beggiatoa leptomitoformis</name>
    <dbReference type="NCBI Taxonomy" id="288004"/>
    <lineage>
        <taxon>Bacteria</taxon>
        <taxon>Pseudomonadati</taxon>
        <taxon>Pseudomonadota</taxon>
        <taxon>Gammaproteobacteria</taxon>
        <taxon>Thiotrichales</taxon>
        <taxon>Thiotrichaceae</taxon>
        <taxon>Beggiatoa</taxon>
    </lineage>
</organism>
<dbReference type="Pfam" id="PF08770">
    <property type="entry name" value="SoxZ"/>
    <property type="match status" value="1"/>
</dbReference>
<reference evidence="5" key="1">
    <citation type="submission" date="2016-12" db="EMBL/GenBank/DDBJ databases">
        <title>Complete Genome Sequence of Beggiatoa leptomitiformis D-401.</title>
        <authorList>
            <person name="Fomenkov A."/>
            <person name="Vincze T."/>
            <person name="Grabovich M."/>
            <person name="Anton B.P."/>
            <person name="Dubinina G."/>
            <person name="Orlova M."/>
            <person name="Belousova E."/>
            <person name="Roberts R.J."/>
        </authorList>
    </citation>
    <scope>NUCLEOTIDE SEQUENCE [LARGE SCALE GENOMIC DNA]</scope>
    <source>
        <strain evidence="5">D-401</strain>
    </source>
</reference>
<dbReference type="Gene3D" id="2.60.40.10">
    <property type="entry name" value="Immunoglobulins"/>
    <property type="match status" value="1"/>
</dbReference>
<accession>A0A2N9YDY1</accession>
<dbReference type="InterPro" id="IPR013783">
    <property type="entry name" value="Ig-like_fold"/>
</dbReference>
<dbReference type="InterPro" id="IPR014756">
    <property type="entry name" value="Ig_E-set"/>
</dbReference>
<name>A0A2N9YDY1_9GAMM</name>
<dbReference type="InterPro" id="IPR014880">
    <property type="entry name" value="SoxZ_dom"/>
</dbReference>
<gene>
    <name evidence="4" type="ORF">BLE401_08295</name>
</gene>
<dbReference type="STRING" id="288004.AL038_15965"/>